<dbReference type="EMBL" id="BRLB01000008">
    <property type="protein sequence ID" value="GKX30251.1"/>
    <property type="molecule type" value="Genomic_DNA"/>
</dbReference>
<dbReference type="PROSITE" id="PS00645">
    <property type="entry name" value="COMPLEX1_51K_2"/>
    <property type="match status" value="1"/>
</dbReference>
<dbReference type="InterPro" id="IPR001949">
    <property type="entry name" value="NADH-UbQ_OxRdtase_51kDa_CS"/>
</dbReference>
<dbReference type="InterPro" id="IPR037207">
    <property type="entry name" value="Nuop51_4Fe4S-bd_sf"/>
</dbReference>
<dbReference type="CDD" id="cd02980">
    <property type="entry name" value="TRX_Fd_family"/>
    <property type="match status" value="1"/>
</dbReference>
<dbReference type="PANTHER" id="PTHR43578">
    <property type="entry name" value="NADH-QUINONE OXIDOREDUCTASE SUBUNIT F"/>
    <property type="match status" value="1"/>
</dbReference>
<evidence type="ECO:0000256" key="5">
    <source>
        <dbReference type="ARBA" id="ARBA00023014"/>
    </source>
</evidence>
<dbReference type="InterPro" id="IPR036249">
    <property type="entry name" value="Thioredoxin-like_sf"/>
</dbReference>
<dbReference type="SMART" id="SM00928">
    <property type="entry name" value="NADH_4Fe-4S"/>
    <property type="match status" value="1"/>
</dbReference>
<protein>
    <submittedName>
        <fullName evidence="7">NADH dehydrogenase</fullName>
    </submittedName>
</protein>
<dbReference type="GO" id="GO:0010181">
    <property type="term" value="F:FMN binding"/>
    <property type="evidence" value="ECO:0007669"/>
    <property type="project" value="InterPro"/>
</dbReference>
<evidence type="ECO:0000256" key="4">
    <source>
        <dbReference type="ARBA" id="ARBA00023004"/>
    </source>
</evidence>
<dbReference type="Gene3D" id="3.40.50.11540">
    <property type="entry name" value="NADH-ubiquinone oxidoreductase 51kDa subunit"/>
    <property type="match status" value="1"/>
</dbReference>
<feature type="domain" description="4Fe-4S ferredoxin-type" evidence="6">
    <location>
        <begin position="574"/>
        <end position="603"/>
    </location>
</feature>
<keyword evidence="4" id="KW-0408">Iron</keyword>
<dbReference type="GO" id="GO:0008137">
    <property type="term" value="F:NADH dehydrogenase (ubiquinone) activity"/>
    <property type="evidence" value="ECO:0007669"/>
    <property type="project" value="InterPro"/>
</dbReference>
<dbReference type="InterPro" id="IPR019575">
    <property type="entry name" value="Nuop51_4Fe4S-bd"/>
</dbReference>
<dbReference type="PANTHER" id="PTHR43578:SF3">
    <property type="entry name" value="NADH-QUINONE OXIDOREDUCTASE SUBUNIT F"/>
    <property type="match status" value="1"/>
</dbReference>
<keyword evidence="5" id="KW-0411">Iron-sulfur</keyword>
<dbReference type="FunFam" id="3.40.50.11540:FF:000001">
    <property type="entry name" value="NADH dehydrogenase [ubiquinone] flavoprotein 1, mitochondrial"/>
    <property type="match status" value="1"/>
</dbReference>
<feature type="domain" description="4Fe-4S ferredoxin-type" evidence="6">
    <location>
        <begin position="605"/>
        <end position="632"/>
    </location>
</feature>
<gene>
    <name evidence="7" type="primary">hymB</name>
    <name evidence="7" type="ORF">SH1V18_27310</name>
</gene>
<name>A0A9W5YCV1_9FIRM</name>
<dbReference type="InterPro" id="IPR037225">
    <property type="entry name" value="Nuo51_FMN-bd_sf"/>
</dbReference>
<sequence length="632" mass="69925">MDINIINSIPELNRIRQQYYKKLTIRLKDTTIDKEINKYHILVCSGTGCTSSNSQKILRKLEHEIKKHKLQDKVKVFKTGCFGFCKLGPIIVVHPDRTFYCHVKEEDVDDILEEHIKNNKVVEHLLYKSPSTDRIQEKIDDLDFFNHQQRIALRNCGIIDPENIYEYIAMNGYESIANILDNKTEPTNIIEQVKQSGLRGRGGGGFPTGKKWEFARAYENDKKYIVCNADEGDPGAFMDRSILEGDPHSIIEAMLIAGYCIGADQGFIYVRAEYPIAVDRLSIALEQAKKAGLLGDNILGTDFNFDLDIRLGAGAFVCGEETALISSIMGLRGEPRPRPPFPAEVGLWENPTLINNVETYANIPIILLKGADWYSSIGTEDSKGTKVFALAGQINNTGLIEVPMGTTLRTIIYDIGGGIPGGKKFKAVQTGGPSGGCIPESHLDTKIDFKSLTDIGSMMGSGGMIVMDESDCMVDIARFYLEFATDESCGKCVPCRIGTKRLLEILERITQGKGSIEDIDILKDLSVNIKNSSLCGLGQTAPNPILSSLNYFEDEYMAHIKEKRCPSGVCNSLLRVVISDDKCIACGICAKVCPVDAITGERKKPPYHIHQDICIKCGACIPKCPVDAIYKR</sequence>
<dbReference type="InterPro" id="IPR017896">
    <property type="entry name" value="4Fe4S_Fe-S-bd"/>
</dbReference>
<dbReference type="InterPro" id="IPR011538">
    <property type="entry name" value="Nuo51_FMN-bd"/>
</dbReference>
<dbReference type="SUPFAM" id="SSF54862">
    <property type="entry name" value="4Fe-4S ferredoxins"/>
    <property type="match status" value="1"/>
</dbReference>
<dbReference type="AlphaFoldDB" id="A0A9W5YCV1"/>
<evidence type="ECO:0000259" key="6">
    <source>
        <dbReference type="PROSITE" id="PS51379"/>
    </source>
</evidence>
<dbReference type="Pfam" id="PF01257">
    <property type="entry name" value="2Fe-2S_thioredx"/>
    <property type="match status" value="1"/>
</dbReference>
<dbReference type="Gene3D" id="1.20.1440.230">
    <property type="entry name" value="NADH-ubiquinone oxidoreductase 51kDa subunit, iron-sulphur binding domain"/>
    <property type="match status" value="1"/>
</dbReference>
<evidence type="ECO:0000256" key="3">
    <source>
        <dbReference type="ARBA" id="ARBA00022723"/>
    </source>
</evidence>
<dbReference type="PROSITE" id="PS51379">
    <property type="entry name" value="4FE4S_FER_2"/>
    <property type="match status" value="2"/>
</dbReference>
<dbReference type="SUPFAM" id="SSF140490">
    <property type="entry name" value="Nqo1C-terminal domain-like"/>
    <property type="match status" value="1"/>
</dbReference>
<evidence type="ECO:0000313" key="8">
    <source>
        <dbReference type="Proteomes" id="UP001144256"/>
    </source>
</evidence>
<dbReference type="NCBIfam" id="NF010120">
    <property type="entry name" value="PRK13596.1"/>
    <property type="match status" value="1"/>
</dbReference>
<dbReference type="Gene3D" id="3.30.70.20">
    <property type="match status" value="1"/>
</dbReference>
<evidence type="ECO:0000313" key="7">
    <source>
        <dbReference type="EMBL" id="GKX30251.1"/>
    </source>
</evidence>
<keyword evidence="3" id="KW-0479">Metal-binding</keyword>
<evidence type="ECO:0000256" key="1">
    <source>
        <dbReference type="ARBA" id="ARBA00007523"/>
    </source>
</evidence>
<accession>A0A9W5YCV1</accession>
<dbReference type="GO" id="GO:0051539">
    <property type="term" value="F:4 iron, 4 sulfur cluster binding"/>
    <property type="evidence" value="ECO:0007669"/>
    <property type="project" value="UniProtKB-KW"/>
</dbReference>
<reference evidence="7" key="1">
    <citation type="submission" date="2022-06" db="EMBL/GenBank/DDBJ databases">
        <title>Vallitalea longa sp. nov., an anaerobic bacterium isolated from marine sediment.</title>
        <authorList>
            <person name="Hirano S."/>
            <person name="Terahara T."/>
            <person name="Mori K."/>
            <person name="Hamada M."/>
            <person name="Matsumoto R."/>
            <person name="Kobayashi T."/>
        </authorList>
    </citation>
    <scope>NUCLEOTIDE SEQUENCE</scope>
    <source>
        <strain evidence="7">SH18-1</strain>
    </source>
</reference>
<dbReference type="Gene3D" id="3.10.20.600">
    <property type="match status" value="1"/>
</dbReference>
<keyword evidence="8" id="KW-1185">Reference proteome</keyword>
<dbReference type="SUPFAM" id="SSF52833">
    <property type="entry name" value="Thioredoxin-like"/>
    <property type="match status" value="1"/>
</dbReference>
<dbReference type="FunFam" id="1.20.1440.230:FF:000001">
    <property type="entry name" value="Mitochondrial NADH dehydrogenase flavoprotein 1"/>
    <property type="match status" value="1"/>
</dbReference>
<dbReference type="Proteomes" id="UP001144256">
    <property type="component" value="Unassembled WGS sequence"/>
</dbReference>
<evidence type="ECO:0000256" key="2">
    <source>
        <dbReference type="ARBA" id="ARBA00022485"/>
    </source>
</evidence>
<dbReference type="PROSITE" id="PS00198">
    <property type="entry name" value="4FE4S_FER_1"/>
    <property type="match status" value="2"/>
</dbReference>
<dbReference type="GO" id="GO:0046872">
    <property type="term" value="F:metal ion binding"/>
    <property type="evidence" value="ECO:0007669"/>
    <property type="project" value="UniProtKB-KW"/>
</dbReference>
<comment type="similarity">
    <text evidence="1">Belongs to the complex I 51 kDa subunit family.</text>
</comment>
<proteinExistence type="inferred from homology"/>
<dbReference type="Pfam" id="PF10589">
    <property type="entry name" value="NADH_4Fe-4S"/>
    <property type="match status" value="1"/>
</dbReference>
<comment type="caution">
    <text evidence="7">The sequence shown here is derived from an EMBL/GenBank/DDBJ whole genome shotgun (WGS) entry which is preliminary data.</text>
</comment>
<dbReference type="Gene3D" id="6.10.250.1450">
    <property type="match status" value="1"/>
</dbReference>
<keyword evidence="2" id="KW-0004">4Fe-4S</keyword>
<dbReference type="SUPFAM" id="SSF142019">
    <property type="entry name" value="Nqo1 FMN-binding domain-like"/>
    <property type="match status" value="1"/>
</dbReference>
<organism evidence="7 8">
    <name type="scientific">Vallitalea longa</name>
    <dbReference type="NCBI Taxonomy" id="2936439"/>
    <lineage>
        <taxon>Bacteria</taxon>
        <taxon>Bacillati</taxon>
        <taxon>Bacillota</taxon>
        <taxon>Clostridia</taxon>
        <taxon>Lachnospirales</taxon>
        <taxon>Vallitaleaceae</taxon>
        <taxon>Vallitalea</taxon>
    </lineage>
</organism>
<dbReference type="Pfam" id="PF12838">
    <property type="entry name" value="Fer4_7"/>
    <property type="match status" value="1"/>
</dbReference>
<dbReference type="Pfam" id="PF01512">
    <property type="entry name" value="Complex1_51K"/>
    <property type="match status" value="1"/>
</dbReference>
<dbReference type="SUPFAM" id="SSF142984">
    <property type="entry name" value="Nqo1 middle domain-like"/>
    <property type="match status" value="1"/>
</dbReference>
<dbReference type="Gene3D" id="3.40.30.10">
    <property type="entry name" value="Glutaredoxin"/>
    <property type="match status" value="1"/>
</dbReference>
<dbReference type="InterPro" id="IPR017900">
    <property type="entry name" value="4Fe4S_Fe_S_CS"/>
</dbReference>